<reference evidence="1 2" key="1">
    <citation type="journal article" date="2023" name="ISME J.">
        <title>Cultivation and genomic characterization of novel and ubiquitous marine nitrite-oxidizing bacteria from the Nitrospirales.</title>
        <authorList>
            <person name="Mueller A.J."/>
            <person name="Daebeler A."/>
            <person name="Herbold C.W."/>
            <person name="Kirkegaard R.H."/>
            <person name="Daims H."/>
        </authorList>
    </citation>
    <scope>NUCLEOTIDE SEQUENCE [LARGE SCALE GENOMIC DNA]</scope>
    <source>
        <strain evidence="1 2">EB</strain>
    </source>
</reference>
<gene>
    <name evidence="1" type="ORF">PPG34_07995</name>
</gene>
<proteinExistence type="predicted"/>
<evidence type="ECO:0000313" key="2">
    <source>
        <dbReference type="Proteomes" id="UP001250932"/>
    </source>
</evidence>
<keyword evidence="2" id="KW-1185">Reference proteome</keyword>
<evidence type="ECO:0000313" key="1">
    <source>
        <dbReference type="EMBL" id="MDT7042291.1"/>
    </source>
</evidence>
<organism evidence="1 2">
    <name type="scientific">Candidatus Nitronereus thalassa</name>
    <dbReference type="NCBI Taxonomy" id="3020898"/>
    <lineage>
        <taxon>Bacteria</taxon>
        <taxon>Pseudomonadati</taxon>
        <taxon>Nitrospirota</taxon>
        <taxon>Nitrospiria</taxon>
        <taxon>Nitrospirales</taxon>
        <taxon>Nitrospiraceae</taxon>
        <taxon>Candidatus Nitronereus</taxon>
    </lineage>
</organism>
<comment type="caution">
    <text evidence="1">The sequence shown here is derived from an EMBL/GenBank/DDBJ whole genome shotgun (WGS) entry which is preliminary data.</text>
</comment>
<dbReference type="EMBL" id="JAQOUE010000001">
    <property type="protein sequence ID" value="MDT7042291.1"/>
    <property type="molecule type" value="Genomic_DNA"/>
</dbReference>
<sequence length="84" mass="9690">MKDQIMQAYLDVEKSMQRYNDILNEYLVSLQSGEESDATKFQRMKAGTKAMRDSSTIYLSYAKFVAYGMPESEDLIEDEDDLQA</sequence>
<protein>
    <submittedName>
        <fullName evidence="1">Uncharacterized protein</fullName>
    </submittedName>
</protein>
<dbReference type="RefSeq" id="WP_313832669.1">
    <property type="nucleotide sequence ID" value="NZ_JAQOUE010000001.1"/>
</dbReference>
<accession>A0ABU3K7D5</accession>
<dbReference type="Proteomes" id="UP001250932">
    <property type="component" value="Unassembled WGS sequence"/>
</dbReference>
<name>A0ABU3K7D5_9BACT</name>